<reference evidence="3" key="2">
    <citation type="submission" date="2023-05" db="EMBL/GenBank/DDBJ databases">
        <authorList>
            <consortium name="Lawrence Berkeley National Laboratory"/>
            <person name="Steindorff A."/>
            <person name="Hensen N."/>
            <person name="Bonometti L."/>
            <person name="Westerberg I."/>
            <person name="Brannstrom I.O."/>
            <person name="Guillou S."/>
            <person name="Cros-Aarteil S."/>
            <person name="Calhoun S."/>
            <person name="Haridas S."/>
            <person name="Kuo A."/>
            <person name="Mondo S."/>
            <person name="Pangilinan J."/>
            <person name="Riley R."/>
            <person name="Labutti K."/>
            <person name="Andreopoulos B."/>
            <person name="Lipzen A."/>
            <person name="Chen C."/>
            <person name="Yanf M."/>
            <person name="Daum C."/>
            <person name="Ng V."/>
            <person name="Clum A."/>
            <person name="Ohm R."/>
            <person name="Martin F."/>
            <person name="Silar P."/>
            <person name="Natvig D."/>
            <person name="Lalanne C."/>
            <person name="Gautier V."/>
            <person name="Ament-Velasquez S.L."/>
            <person name="Kruys A."/>
            <person name="Hutchinson M.I."/>
            <person name="Powell A.J."/>
            <person name="Barry K."/>
            <person name="Miller A.N."/>
            <person name="Grigoriev I.V."/>
            <person name="Debuchy R."/>
            <person name="Gladieux P."/>
            <person name="Thoren M.H."/>
            <person name="Johannesson H."/>
        </authorList>
    </citation>
    <scope>NUCLEOTIDE SEQUENCE</scope>
    <source>
        <strain evidence="3">CBS 532.94</strain>
    </source>
</reference>
<accession>A0AAN7CAL4</accession>
<sequence length="464" mass="51842">MADIGTVCTGPEGVLLTGVGLYDDPRLGEFKAPSRRGIVFHDACWRLLEEAVRPAPVALQRLLGVCNSLPIPRRCSAPSLGHEFGGAAIADNVSHFPWEDRYDEPEFLEGDSVFGKNPYQEQPPTLQQTAPSSQPLNKDCFASLPQELCAAIAMYLPTADVLRARLVSRAFWPLFEARNSSPSDWRWLYRRTNNTFIGPGLRNRRRIWDLLQGVVDTLAPVWNELPPALPAVWSLDPVLRATYSRVGATGRLWGQGEFRTQSIAVPATLARMSVYTLGFGDVEYIVGMSLTTTTGDTIRLGYRSPSAHSVELTQVWGAAMVSIAVYTRSPPPAGSFQQGSRLRDLGVWYPTVPPRNLCLHEESFLPLKFHIIGYRPLFWCHFGGPGGKYLLHLTGISVTSCLGILRIRFRFDMEVPAEHRSFGRLKEEEEYEDVVHFSLDGPGGERIETIKMRHHYPRPKEASP</sequence>
<evidence type="ECO:0000259" key="1">
    <source>
        <dbReference type="Pfam" id="PF12937"/>
    </source>
</evidence>
<proteinExistence type="predicted"/>
<name>A0AAN7CAL4_9PEZI</name>
<dbReference type="Gene3D" id="1.20.1280.50">
    <property type="match status" value="1"/>
</dbReference>
<evidence type="ECO:0000259" key="2">
    <source>
        <dbReference type="Pfam" id="PF24539"/>
    </source>
</evidence>
<dbReference type="EMBL" id="MU860092">
    <property type="protein sequence ID" value="KAK4238521.1"/>
    <property type="molecule type" value="Genomic_DNA"/>
</dbReference>
<comment type="caution">
    <text evidence="3">The sequence shown here is derived from an EMBL/GenBank/DDBJ whole genome shotgun (WGS) entry which is preliminary data.</text>
</comment>
<feature type="domain" description="DUF7600" evidence="2">
    <location>
        <begin position="258"/>
        <end position="308"/>
    </location>
</feature>
<evidence type="ECO:0000313" key="3">
    <source>
        <dbReference type="EMBL" id="KAK4238521.1"/>
    </source>
</evidence>
<dbReference type="InterPro" id="IPR056021">
    <property type="entry name" value="DUF7600"/>
</dbReference>
<evidence type="ECO:0000313" key="4">
    <source>
        <dbReference type="Proteomes" id="UP001303760"/>
    </source>
</evidence>
<dbReference type="InterPro" id="IPR036047">
    <property type="entry name" value="F-box-like_dom_sf"/>
</dbReference>
<organism evidence="3 4">
    <name type="scientific">Achaetomium macrosporum</name>
    <dbReference type="NCBI Taxonomy" id="79813"/>
    <lineage>
        <taxon>Eukaryota</taxon>
        <taxon>Fungi</taxon>
        <taxon>Dikarya</taxon>
        <taxon>Ascomycota</taxon>
        <taxon>Pezizomycotina</taxon>
        <taxon>Sordariomycetes</taxon>
        <taxon>Sordariomycetidae</taxon>
        <taxon>Sordariales</taxon>
        <taxon>Chaetomiaceae</taxon>
        <taxon>Achaetomium</taxon>
    </lineage>
</organism>
<keyword evidence="4" id="KW-1185">Reference proteome</keyword>
<dbReference type="Proteomes" id="UP001303760">
    <property type="component" value="Unassembled WGS sequence"/>
</dbReference>
<dbReference type="Pfam" id="PF12937">
    <property type="entry name" value="F-box-like"/>
    <property type="match status" value="1"/>
</dbReference>
<evidence type="ECO:0008006" key="5">
    <source>
        <dbReference type="Google" id="ProtNLM"/>
    </source>
</evidence>
<dbReference type="CDD" id="cd09917">
    <property type="entry name" value="F-box_SF"/>
    <property type="match status" value="1"/>
</dbReference>
<dbReference type="Pfam" id="PF24539">
    <property type="entry name" value="DUF7600"/>
    <property type="match status" value="1"/>
</dbReference>
<reference evidence="3" key="1">
    <citation type="journal article" date="2023" name="Mol. Phylogenet. Evol.">
        <title>Genome-scale phylogeny and comparative genomics of the fungal order Sordariales.</title>
        <authorList>
            <person name="Hensen N."/>
            <person name="Bonometti L."/>
            <person name="Westerberg I."/>
            <person name="Brannstrom I.O."/>
            <person name="Guillou S."/>
            <person name="Cros-Aarteil S."/>
            <person name="Calhoun S."/>
            <person name="Haridas S."/>
            <person name="Kuo A."/>
            <person name="Mondo S."/>
            <person name="Pangilinan J."/>
            <person name="Riley R."/>
            <person name="LaButti K."/>
            <person name="Andreopoulos B."/>
            <person name="Lipzen A."/>
            <person name="Chen C."/>
            <person name="Yan M."/>
            <person name="Daum C."/>
            <person name="Ng V."/>
            <person name="Clum A."/>
            <person name="Steindorff A."/>
            <person name="Ohm R.A."/>
            <person name="Martin F."/>
            <person name="Silar P."/>
            <person name="Natvig D.O."/>
            <person name="Lalanne C."/>
            <person name="Gautier V."/>
            <person name="Ament-Velasquez S.L."/>
            <person name="Kruys A."/>
            <person name="Hutchinson M.I."/>
            <person name="Powell A.J."/>
            <person name="Barry K."/>
            <person name="Miller A.N."/>
            <person name="Grigoriev I.V."/>
            <person name="Debuchy R."/>
            <person name="Gladieux P."/>
            <person name="Hiltunen Thoren M."/>
            <person name="Johannesson H."/>
        </authorList>
    </citation>
    <scope>NUCLEOTIDE SEQUENCE</scope>
    <source>
        <strain evidence="3">CBS 532.94</strain>
    </source>
</reference>
<gene>
    <name evidence="3" type="ORF">C8A03DRAFT_43751</name>
</gene>
<protein>
    <recommendedName>
        <fullName evidence="5">F-box domain-containing protein</fullName>
    </recommendedName>
</protein>
<dbReference type="SUPFAM" id="SSF81383">
    <property type="entry name" value="F-box domain"/>
    <property type="match status" value="1"/>
</dbReference>
<dbReference type="AlphaFoldDB" id="A0AAN7CAL4"/>
<feature type="domain" description="F-box" evidence="1">
    <location>
        <begin position="141"/>
        <end position="171"/>
    </location>
</feature>
<dbReference type="InterPro" id="IPR001810">
    <property type="entry name" value="F-box_dom"/>
</dbReference>